<reference evidence="2 3" key="1">
    <citation type="submission" date="2018-06" db="EMBL/GenBank/DDBJ databases">
        <title>Genomic Encyclopedia of Type Strains, Phase III (KMG-III): the genomes of soil and plant-associated and newly described type strains.</title>
        <authorList>
            <person name="Whitman W."/>
        </authorList>
    </citation>
    <scope>NUCLEOTIDE SEQUENCE [LARGE SCALE GENOMIC DNA]</scope>
    <source>
        <strain evidence="2 3">CGMCC 4.7090</strain>
    </source>
</reference>
<organism evidence="2 3">
    <name type="scientific">Actinoplanes lutulentus</name>
    <dbReference type="NCBI Taxonomy" id="1287878"/>
    <lineage>
        <taxon>Bacteria</taxon>
        <taxon>Bacillati</taxon>
        <taxon>Actinomycetota</taxon>
        <taxon>Actinomycetes</taxon>
        <taxon>Micromonosporales</taxon>
        <taxon>Micromonosporaceae</taxon>
        <taxon>Actinoplanes</taxon>
    </lineage>
</organism>
<evidence type="ECO:0000256" key="1">
    <source>
        <dbReference type="SAM" id="MobiDB-lite"/>
    </source>
</evidence>
<evidence type="ECO:0000313" key="2">
    <source>
        <dbReference type="EMBL" id="RAK39865.1"/>
    </source>
</evidence>
<evidence type="ECO:0000313" key="3">
    <source>
        <dbReference type="Proteomes" id="UP000249341"/>
    </source>
</evidence>
<sequence>MTDRPDRPANDERERELRRERLFERMDPGPVTIDREPVGGPIPQLTDEELREAGLDR</sequence>
<accession>A0A327ZF07</accession>
<gene>
    <name evidence="2" type="ORF">B0I29_104404</name>
</gene>
<protein>
    <submittedName>
        <fullName evidence="2">Uncharacterized protein</fullName>
    </submittedName>
</protein>
<dbReference type="AlphaFoldDB" id="A0A327ZF07"/>
<keyword evidence="3" id="KW-1185">Reference proteome</keyword>
<feature type="region of interest" description="Disordered" evidence="1">
    <location>
        <begin position="25"/>
        <end position="57"/>
    </location>
</feature>
<name>A0A327ZF07_9ACTN</name>
<feature type="region of interest" description="Disordered" evidence="1">
    <location>
        <begin position="1"/>
        <end position="20"/>
    </location>
</feature>
<proteinExistence type="predicted"/>
<feature type="compositionally biased region" description="Basic and acidic residues" evidence="1">
    <location>
        <begin position="25"/>
        <end position="37"/>
    </location>
</feature>
<dbReference type="RefSeq" id="WP_181557779.1">
    <property type="nucleotide sequence ID" value="NZ_JACHWI010000001.1"/>
</dbReference>
<dbReference type="EMBL" id="QLMJ01000004">
    <property type="protein sequence ID" value="RAK39865.1"/>
    <property type="molecule type" value="Genomic_DNA"/>
</dbReference>
<comment type="caution">
    <text evidence="2">The sequence shown here is derived from an EMBL/GenBank/DDBJ whole genome shotgun (WGS) entry which is preliminary data.</text>
</comment>
<dbReference type="Proteomes" id="UP000249341">
    <property type="component" value="Unassembled WGS sequence"/>
</dbReference>